<evidence type="ECO:0000256" key="2">
    <source>
        <dbReference type="ARBA" id="ARBA00022630"/>
    </source>
</evidence>
<keyword evidence="2" id="KW-0285">Flavoprotein</keyword>
<dbReference type="PRINTS" id="PR00469">
    <property type="entry name" value="PNDRDTASEII"/>
</dbReference>
<dbReference type="InterPro" id="IPR050097">
    <property type="entry name" value="Ferredoxin-NADP_redctase_2"/>
</dbReference>
<evidence type="ECO:0000259" key="4">
    <source>
        <dbReference type="Pfam" id="PF07992"/>
    </source>
</evidence>
<evidence type="ECO:0000256" key="3">
    <source>
        <dbReference type="ARBA" id="ARBA00023002"/>
    </source>
</evidence>
<dbReference type="AlphaFoldDB" id="A0A838L5J6"/>
<evidence type="ECO:0000313" key="6">
    <source>
        <dbReference type="Proteomes" id="UP000570166"/>
    </source>
</evidence>
<dbReference type="RefSeq" id="WP_160365918.1">
    <property type="nucleotide sequence ID" value="NZ_JACEIB010000006.1"/>
</dbReference>
<dbReference type="Proteomes" id="UP000570166">
    <property type="component" value="Unassembled WGS sequence"/>
</dbReference>
<evidence type="ECO:0000313" key="5">
    <source>
        <dbReference type="EMBL" id="MBA2934434.1"/>
    </source>
</evidence>
<dbReference type="GO" id="GO:0016491">
    <property type="term" value="F:oxidoreductase activity"/>
    <property type="evidence" value="ECO:0007669"/>
    <property type="project" value="UniProtKB-KW"/>
</dbReference>
<dbReference type="Gene3D" id="3.50.50.60">
    <property type="entry name" value="FAD/NAD(P)-binding domain"/>
    <property type="match status" value="2"/>
</dbReference>
<dbReference type="PRINTS" id="PR00368">
    <property type="entry name" value="FADPNR"/>
</dbReference>
<sequence>MPYEIDSLIIGGGPAGLTAAIYCARFLLGTVVVDAGGGRASRIPRTHNHAGYPGGIPGPDLLDRFRRQAIENGAKIEGGRVTRLTAIESGFEAVTADRTYRARAVLLATGITDRRPAMQDDLHDAALAAGLIRYCPICDGFEVLDRDVAIIGTGEHGGREATFLRSYSATVTLIAPDGPHDLSDATRSELTSSGIQLIDGPARDFAIDGARLQVSTGLGVRAFEAIYPALGAEIHSDLAVALGAEARDGGCLIVDDHARTSIPGLYAAGDVVLGLDQISGAMGQGALAATSIRNDLADRSWRLR</sequence>
<accession>A0A838L5J6</accession>
<proteinExistence type="predicted"/>
<protein>
    <recommendedName>
        <fullName evidence="1">Thioredoxin reductase</fullName>
    </recommendedName>
</protein>
<organism evidence="5 6">
    <name type="scientific">Sphingomonas chungangi</name>
    <dbReference type="NCBI Taxonomy" id="2683589"/>
    <lineage>
        <taxon>Bacteria</taxon>
        <taxon>Pseudomonadati</taxon>
        <taxon>Pseudomonadota</taxon>
        <taxon>Alphaproteobacteria</taxon>
        <taxon>Sphingomonadales</taxon>
        <taxon>Sphingomonadaceae</taxon>
        <taxon>Sphingomonas</taxon>
    </lineage>
</organism>
<comment type="caution">
    <text evidence="5">The sequence shown here is derived from an EMBL/GenBank/DDBJ whole genome shotgun (WGS) entry which is preliminary data.</text>
</comment>
<keyword evidence="6" id="KW-1185">Reference proteome</keyword>
<dbReference type="Pfam" id="PF07992">
    <property type="entry name" value="Pyr_redox_2"/>
    <property type="match status" value="1"/>
</dbReference>
<gene>
    <name evidence="5" type="ORF">HZF05_10025</name>
</gene>
<dbReference type="InterPro" id="IPR036188">
    <property type="entry name" value="FAD/NAD-bd_sf"/>
</dbReference>
<keyword evidence="3" id="KW-0560">Oxidoreductase</keyword>
<dbReference type="SUPFAM" id="SSF51905">
    <property type="entry name" value="FAD/NAD(P)-binding domain"/>
    <property type="match status" value="1"/>
</dbReference>
<reference evidence="5 6" key="1">
    <citation type="submission" date="2020-07" db="EMBL/GenBank/DDBJ databases">
        <authorList>
            <person name="Sun Q."/>
        </authorList>
    </citation>
    <scope>NUCLEOTIDE SEQUENCE [LARGE SCALE GENOMIC DNA]</scope>
    <source>
        <strain evidence="5 6">CGMCC 1.13654</strain>
    </source>
</reference>
<feature type="domain" description="FAD/NAD(P)-binding" evidence="4">
    <location>
        <begin position="7"/>
        <end position="285"/>
    </location>
</feature>
<evidence type="ECO:0000256" key="1">
    <source>
        <dbReference type="ARBA" id="ARBA00018719"/>
    </source>
</evidence>
<dbReference type="PANTHER" id="PTHR48105">
    <property type="entry name" value="THIOREDOXIN REDUCTASE 1-RELATED-RELATED"/>
    <property type="match status" value="1"/>
</dbReference>
<name>A0A838L5J6_9SPHN</name>
<dbReference type="EMBL" id="JACEIB010000006">
    <property type="protein sequence ID" value="MBA2934434.1"/>
    <property type="molecule type" value="Genomic_DNA"/>
</dbReference>
<dbReference type="InterPro" id="IPR023753">
    <property type="entry name" value="FAD/NAD-binding_dom"/>
</dbReference>